<dbReference type="GO" id="GO:0033209">
    <property type="term" value="P:tumor necrosis factor-mediated signaling pathway"/>
    <property type="evidence" value="ECO:0000318"/>
    <property type="project" value="GO_Central"/>
</dbReference>
<dbReference type="PROSITE" id="PS50144">
    <property type="entry name" value="MATH"/>
    <property type="match status" value="1"/>
</dbReference>
<dbReference type="Gene3D" id="2.60.210.10">
    <property type="entry name" value="Apoptosis, Tumor Necrosis Factor Receptor Associated Protein 2, Chain A"/>
    <property type="match status" value="1"/>
</dbReference>
<reference evidence="7" key="1">
    <citation type="submission" date="2015-02" db="EMBL/GenBank/DDBJ databases">
        <title>Genome sequencing for Strongylocentrotus purpuratus.</title>
        <authorList>
            <person name="Murali S."/>
            <person name="Liu Y."/>
            <person name="Vee V."/>
            <person name="English A."/>
            <person name="Wang M."/>
            <person name="Skinner E."/>
            <person name="Han Y."/>
            <person name="Muzny D.M."/>
            <person name="Worley K.C."/>
            <person name="Gibbs R.A."/>
        </authorList>
    </citation>
    <scope>NUCLEOTIDE SEQUENCE</scope>
</reference>
<dbReference type="GO" id="GO:0005737">
    <property type="term" value="C:cytoplasm"/>
    <property type="evidence" value="ECO:0000318"/>
    <property type="project" value="GO_Central"/>
</dbReference>
<evidence type="ECO:0000259" key="5">
    <source>
        <dbReference type="PROSITE" id="PS50144"/>
    </source>
</evidence>
<feature type="domain" description="MATH" evidence="5">
    <location>
        <begin position="177"/>
        <end position="325"/>
    </location>
</feature>
<dbReference type="GeneID" id="579877"/>
<keyword evidence="2" id="KW-0053">Apoptosis</keyword>
<evidence type="ECO:0000313" key="7">
    <source>
        <dbReference type="Proteomes" id="UP000007110"/>
    </source>
</evidence>
<evidence type="ECO:0000256" key="2">
    <source>
        <dbReference type="ARBA" id="ARBA00022703"/>
    </source>
</evidence>
<dbReference type="InterPro" id="IPR008974">
    <property type="entry name" value="TRAF-like"/>
</dbReference>
<accession>A0A7M7T4F8</accession>
<dbReference type="SMART" id="SM00061">
    <property type="entry name" value="MATH"/>
    <property type="match status" value="1"/>
</dbReference>
<dbReference type="SUPFAM" id="SSF49599">
    <property type="entry name" value="TRAF domain-like"/>
    <property type="match status" value="1"/>
</dbReference>
<dbReference type="GO" id="GO:0043122">
    <property type="term" value="P:regulation of canonical NF-kappaB signal transduction"/>
    <property type="evidence" value="ECO:0000318"/>
    <property type="project" value="GO_Central"/>
</dbReference>
<evidence type="ECO:0000313" key="6">
    <source>
        <dbReference type="EnsemblMetazoa" id="XP_030853124"/>
    </source>
</evidence>
<dbReference type="PANTHER" id="PTHR10131">
    <property type="entry name" value="TNF RECEPTOR ASSOCIATED FACTOR"/>
    <property type="match status" value="1"/>
</dbReference>
<keyword evidence="3" id="KW-0832">Ubl conjugation</keyword>
<dbReference type="InterPro" id="IPR002083">
    <property type="entry name" value="MATH/TRAF_dom"/>
</dbReference>
<dbReference type="GO" id="GO:0035591">
    <property type="term" value="F:signaling adaptor activity"/>
    <property type="evidence" value="ECO:0000318"/>
    <property type="project" value="GO_Central"/>
</dbReference>
<dbReference type="CDD" id="cd00270">
    <property type="entry name" value="MATH_TRAF_C"/>
    <property type="match status" value="1"/>
</dbReference>
<evidence type="ECO:0000256" key="3">
    <source>
        <dbReference type="ARBA" id="ARBA00022843"/>
    </source>
</evidence>
<reference evidence="6" key="2">
    <citation type="submission" date="2021-01" db="UniProtKB">
        <authorList>
            <consortium name="EnsemblMetazoa"/>
        </authorList>
    </citation>
    <scope>IDENTIFICATION</scope>
</reference>
<dbReference type="Proteomes" id="UP000007110">
    <property type="component" value="Unassembled WGS sequence"/>
</dbReference>
<dbReference type="GO" id="GO:0006915">
    <property type="term" value="P:apoptotic process"/>
    <property type="evidence" value="ECO:0007669"/>
    <property type="project" value="UniProtKB-KW"/>
</dbReference>
<evidence type="ECO:0000256" key="4">
    <source>
        <dbReference type="ARBA" id="ARBA00023054"/>
    </source>
</evidence>
<sequence length="334" mass="38377">MQCKVLGCGKWLPEKRALDVHRTDEWCPMILIMKARLNHAEIVHLSMRETWDWTCGHVLRSDIPHVRKLIDRLVRVYSVLDPKVPTALENDGYFTVEQSSLTVDCPGKSKKREMKVLKREVEDLLKSLDDFKRINKPNGVDDNLQKKYQVLERHVTSLRQYGQKMNQRLEMLETSNNGVCVWKIANYNEKKKDAMKTNVKSICSPPFYTSQYGYKLCGRVFLMGDGVGKGTYISLFLTIMKGSFDAVLPWPFKERITFQLVNQDDSINKSIVEAFRPDPASSSFKKPTTEKNIGAGCPLFAKIQIIEDPKSGFIRDNTMYLKIICQTSDVPEIK</sequence>
<dbReference type="FunFam" id="2.60.210.10:FF:000001">
    <property type="entry name" value="TNF receptor-associated factor"/>
    <property type="match status" value="1"/>
</dbReference>
<dbReference type="KEGG" id="spu:579877"/>
<dbReference type="RefSeq" id="XP_030853124.1">
    <property type="nucleotide sequence ID" value="XM_030997264.1"/>
</dbReference>
<dbReference type="GO" id="GO:0005164">
    <property type="term" value="F:tumor necrosis factor receptor binding"/>
    <property type="evidence" value="ECO:0000318"/>
    <property type="project" value="GO_Central"/>
</dbReference>
<keyword evidence="1" id="KW-1017">Isopeptide bond</keyword>
<protein>
    <recommendedName>
        <fullName evidence="5">MATH domain-containing protein</fullName>
    </recommendedName>
</protein>
<evidence type="ECO:0000256" key="1">
    <source>
        <dbReference type="ARBA" id="ARBA00022499"/>
    </source>
</evidence>
<dbReference type="InParanoid" id="A0A7M7T4F8"/>
<keyword evidence="7" id="KW-1185">Reference proteome</keyword>
<dbReference type="PANTHER" id="PTHR10131:SF138">
    <property type="entry name" value="RE66324P"/>
    <property type="match status" value="1"/>
</dbReference>
<dbReference type="OrthoDB" id="6499288at2759"/>
<name>A0A7M7T4F8_STRPU</name>
<dbReference type="OMA" id="NEQHESM"/>
<dbReference type="EnsemblMetazoa" id="XM_030997264">
    <property type="protein sequence ID" value="XP_030853124"/>
    <property type="gene ID" value="LOC579877"/>
</dbReference>
<dbReference type="Pfam" id="PF21355">
    <property type="entry name" value="TRAF-mep_MATH"/>
    <property type="match status" value="1"/>
</dbReference>
<keyword evidence="4" id="KW-0175">Coiled coil</keyword>
<organism evidence="6 7">
    <name type="scientific">Strongylocentrotus purpuratus</name>
    <name type="common">Purple sea urchin</name>
    <dbReference type="NCBI Taxonomy" id="7668"/>
    <lineage>
        <taxon>Eukaryota</taxon>
        <taxon>Metazoa</taxon>
        <taxon>Echinodermata</taxon>
        <taxon>Eleutherozoa</taxon>
        <taxon>Echinozoa</taxon>
        <taxon>Echinoidea</taxon>
        <taxon>Euechinoidea</taxon>
        <taxon>Echinacea</taxon>
        <taxon>Camarodonta</taxon>
        <taxon>Echinidea</taxon>
        <taxon>Strongylocentrotidae</taxon>
        <taxon>Strongylocentrotus</taxon>
    </lineage>
</organism>
<dbReference type="InterPro" id="IPR049342">
    <property type="entry name" value="TRAF1-6_MATH_dom"/>
</dbReference>
<proteinExistence type="predicted"/>
<dbReference type="AlphaFoldDB" id="A0A7M7T4F8"/>